<keyword evidence="8" id="KW-0472">Membrane</keyword>
<dbReference type="GO" id="GO:0016705">
    <property type="term" value="F:oxidoreductase activity, acting on paired donors, with incorporation or reduction of molecular oxygen"/>
    <property type="evidence" value="ECO:0007669"/>
    <property type="project" value="InterPro"/>
</dbReference>
<dbReference type="Proteomes" id="UP000664169">
    <property type="component" value="Unassembled WGS sequence"/>
</dbReference>
<evidence type="ECO:0000313" key="9">
    <source>
        <dbReference type="EMBL" id="CAF9918275.1"/>
    </source>
</evidence>
<organism evidence="9 10">
    <name type="scientific">Gomphillus americanus</name>
    <dbReference type="NCBI Taxonomy" id="1940652"/>
    <lineage>
        <taxon>Eukaryota</taxon>
        <taxon>Fungi</taxon>
        <taxon>Dikarya</taxon>
        <taxon>Ascomycota</taxon>
        <taxon>Pezizomycotina</taxon>
        <taxon>Lecanoromycetes</taxon>
        <taxon>OSLEUM clade</taxon>
        <taxon>Ostropomycetidae</taxon>
        <taxon>Ostropales</taxon>
        <taxon>Graphidaceae</taxon>
        <taxon>Gomphilloideae</taxon>
        <taxon>Gomphillus</taxon>
    </lineage>
</organism>
<protein>
    <recommendedName>
        <fullName evidence="11">Cytochrome P450 monooxygenase</fullName>
    </recommendedName>
</protein>
<dbReference type="PANTHER" id="PTHR24305:SF210">
    <property type="entry name" value="CYTOCHROME P450 MONOOXYGENASE ASQL-RELATED"/>
    <property type="match status" value="1"/>
</dbReference>
<proteinExistence type="inferred from homology"/>
<accession>A0A8H3IJZ1</accession>
<dbReference type="PRINTS" id="PR00385">
    <property type="entry name" value="P450"/>
</dbReference>
<comment type="cofactor">
    <cofactor evidence="1 6">
        <name>heme</name>
        <dbReference type="ChEBI" id="CHEBI:30413"/>
    </cofactor>
</comment>
<comment type="similarity">
    <text evidence="2 7">Belongs to the cytochrome P450 family.</text>
</comment>
<dbReference type="InterPro" id="IPR017972">
    <property type="entry name" value="Cyt_P450_CS"/>
</dbReference>
<keyword evidence="10" id="KW-1185">Reference proteome</keyword>
<sequence length="496" mass="57163">MTYTFATTYSALTVATFSILFYCLVQVVYNLYFHPLRRFPGPIHRATADLFYFLSLFSGKEVRDEHRYHTIYGPVVRVAPNTLSFTTTRAWKDIYDFKPGGNHLEKDPWFYARSMKGAGDIIQCIGKQEHARHRKLISHAFSDAALREQESMIKNHVDLLIQQLKRRPEVDITAWYNFATFDIIGDLALGDSFKALEGGQYHPWVSKIFRNVKYLSVFRLGKAYPFPIGTLLNILEPVVFRLAEQHSRCSDEKVDSRRAKQSDRKDFYSYISRYDDDRGLSDAELKNDMEIIVVAGSETTATLLSGATYLLMKHPTMLKKLESEVRHFSTDEELTFLSTSQLPYLNAIIEESFRLYPPGPVRAPRITKPGGAMIDGHYVPGSTRVAVMPYAASRATWNFHDPEKFVPERWLKDCPTEYELDQRSVVQPFGRGARACIGRNLAMNEIRTVLARMIWNFELEQLPRNGVWINQKAYTLWDKPPLWVKLTPRSPSQDMV</sequence>
<evidence type="ECO:0000256" key="5">
    <source>
        <dbReference type="ARBA" id="ARBA00023004"/>
    </source>
</evidence>
<gene>
    <name evidence="9" type="ORF">GOMPHAMPRED_001477</name>
</gene>
<dbReference type="PROSITE" id="PS00086">
    <property type="entry name" value="CYTOCHROME_P450"/>
    <property type="match status" value="1"/>
</dbReference>
<keyword evidence="8" id="KW-1133">Transmembrane helix</keyword>
<name>A0A8H3IJZ1_9LECA</name>
<dbReference type="OrthoDB" id="1470350at2759"/>
<dbReference type="InterPro" id="IPR050121">
    <property type="entry name" value="Cytochrome_P450_monoxygenase"/>
</dbReference>
<keyword evidence="4 6" id="KW-0479">Metal-binding</keyword>
<evidence type="ECO:0000256" key="4">
    <source>
        <dbReference type="ARBA" id="ARBA00022723"/>
    </source>
</evidence>
<feature type="binding site" description="axial binding residue" evidence="6">
    <location>
        <position position="436"/>
    </location>
    <ligand>
        <name>heme</name>
        <dbReference type="ChEBI" id="CHEBI:30413"/>
    </ligand>
    <ligandPart>
        <name>Fe</name>
        <dbReference type="ChEBI" id="CHEBI:18248"/>
    </ligandPart>
</feature>
<dbReference type="PRINTS" id="PR00463">
    <property type="entry name" value="EP450I"/>
</dbReference>
<keyword evidence="5 6" id="KW-0408">Iron</keyword>
<evidence type="ECO:0008006" key="11">
    <source>
        <dbReference type="Google" id="ProtNLM"/>
    </source>
</evidence>
<dbReference type="GO" id="GO:0004497">
    <property type="term" value="F:monooxygenase activity"/>
    <property type="evidence" value="ECO:0007669"/>
    <property type="project" value="UniProtKB-KW"/>
</dbReference>
<reference evidence="9" key="1">
    <citation type="submission" date="2021-03" db="EMBL/GenBank/DDBJ databases">
        <authorList>
            <person name="Tagirdzhanova G."/>
        </authorList>
    </citation>
    <scope>NUCLEOTIDE SEQUENCE</scope>
</reference>
<comment type="caution">
    <text evidence="9">The sequence shown here is derived from an EMBL/GenBank/DDBJ whole genome shotgun (WGS) entry which is preliminary data.</text>
</comment>
<dbReference type="Gene3D" id="1.10.630.10">
    <property type="entry name" value="Cytochrome P450"/>
    <property type="match status" value="1"/>
</dbReference>
<evidence type="ECO:0000256" key="8">
    <source>
        <dbReference type="SAM" id="Phobius"/>
    </source>
</evidence>
<dbReference type="GO" id="GO:0005506">
    <property type="term" value="F:iron ion binding"/>
    <property type="evidence" value="ECO:0007669"/>
    <property type="project" value="InterPro"/>
</dbReference>
<evidence type="ECO:0000256" key="1">
    <source>
        <dbReference type="ARBA" id="ARBA00001971"/>
    </source>
</evidence>
<dbReference type="InterPro" id="IPR001128">
    <property type="entry name" value="Cyt_P450"/>
</dbReference>
<evidence type="ECO:0000256" key="6">
    <source>
        <dbReference type="PIRSR" id="PIRSR602401-1"/>
    </source>
</evidence>
<dbReference type="PANTHER" id="PTHR24305">
    <property type="entry name" value="CYTOCHROME P450"/>
    <property type="match status" value="1"/>
</dbReference>
<evidence type="ECO:0000256" key="3">
    <source>
        <dbReference type="ARBA" id="ARBA00022617"/>
    </source>
</evidence>
<evidence type="ECO:0000256" key="2">
    <source>
        <dbReference type="ARBA" id="ARBA00010617"/>
    </source>
</evidence>
<feature type="transmembrane region" description="Helical" evidence="8">
    <location>
        <begin position="12"/>
        <end position="32"/>
    </location>
</feature>
<dbReference type="AlphaFoldDB" id="A0A8H3IJZ1"/>
<keyword evidence="7" id="KW-0503">Monooxygenase</keyword>
<dbReference type="InterPro" id="IPR002401">
    <property type="entry name" value="Cyt_P450_E_grp-I"/>
</dbReference>
<dbReference type="InterPro" id="IPR036396">
    <property type="entry name" value="Cyt_P450_sf"/>
</dbReference>
<dbReference type="EMBL" id="CAJPDQ010000013">
    <property type="protein sequence ID" value="CAF9918275.1"/>
    <property type="molecule type" value="Genomic_DNA"/>
</dbReference>
<keyword evidence="3 6" id="KW-0349">Heme</keyword>
<keyword evidence="7" id="KW-0560">Oxidoreductase</keyword>
<dbReference type="GO" id="GO:0020037">
    <property type="term" value="F:heme binding"/>
    <property type="evidence" value="ECO:0007669"/>
    <property type="project" value="InterPro"/>
</dbReference>
<evidence type="ECO:0000256" key="7">
    <source>
        <dbReference type="RuleBase" id="RU000461"/>
    </source>
</evidence>
<dbReference type="SUPFAM" id="SSF48264">
    <property type="entry name" value="Cytochrome P450"/>
    <property type="match status" value="1"/>
</dbReference>
<dbReference type="Pfam" id="PF00067">
    <property type="entry name" value="p450"/>
    <property type="match status" value="1"/>
</dbReference>
<evidence type="ECO:0000313" key="10">
    <source>
        <dbReference type="Proteomes" id="UP000664169"/>
    </source>
</evidence>
<keyword evidence="8" id="KW-0812">Transmembrane</keyword>
<dbReference type="CDD" id="cd11058">
    <property type="entry name" value="CYP60B-like"/>
    <property type="match status" value="1"/>
</dbReference>